<dbReference type="NCBIfam" id="NF002649">
    <property type="entry name" value="PRK02318.2-1"/>
    <property type="match status" value="1"/>
</dbReference>
<name>A0A7V9Z2M8_9BACL</name>
<dbReference type="Pfam" id="PF01232">
    <property type="entry name" value="Mannitol_dh"/>
    <property type="match status" value="1"/>
</dbReference>
<dbReference type="InterPro" id="IPR023027">
    <property type="entry name" value="Mannitol_DH_CS"/>
</dbReference>
<dbReference type="InterPro" id="IPR013118">
    <property type="entry name" value="Mannitol_DH_C"/>
</dbReference>
<dbReference type="EMBL" id="JACDUU010000010">
    <property type="protein sequence ID" value="MBA2872958.1"/>
    <property type="molecule type" value="Genomic_DNA"/>
</dbReference>
<keyword evidence="5 7" id="KW-0520">NAD</keyword>
<dbReference type="SUPFAM" id="SSF51735">
    <property type="entry name" value="NAD(P)-binding Rossmann-fold domains"/>
    <property type="match status" value="1"/>
</dbReference>
<keyword evidence="11" id="KW-1185">Reference proteome</keyword>
<dbReference type="InterPro" id="IPR013328">
    <property type="entry name" value="6PGD_dom2"/>
</dbReference>
<evidence type="ECO:0000256" key="4">
    <source>
        <dbReference type="ARBA" id="ARBA00023002"/>
    </source>
</evidence>
<dbReference type="InterPro" id="IPR000669">
    <property type="entry name" value="Mannitol_DH"/>
</dbReference>
<evidence type="ECO:0000259" key="8">
    <source>
        <dbReference type="Pfam" id="PF01232"/>
    </source>
</evidence>
<dbReference type="PROSITE" id="PS00974">
    <property type="entry name" value="MANNITOL_DHGENASE"/>
    <property type="match status" value="1"/>
</dbReference>
<protein>
    <recommendedName>
        <fullName evidence="3 7">Mannitol-1-phosphate 5-dehydrogenase</fullName>
        <ecNumber evidence="2 7">1.1.1.17</ecNumber>
    </recommendedName>
</protein>
<dbReference type="Gene3D" id="3.40.50.720">
    <property type="entry name" value="NAD(P)-binding Rossmann-like Domain"/>
    <property type="match status" value="1"/>
</dbReference>
<feature type="domain" description="Mannitol dehydrogenase C-terminal" evidence="9">
    <location>
        <begin position="203"/>
        <end position="381"/>
    </location>
</feature>
<dbReference type="EC" id="1.1.1.17" evidence="2 7"/>
<dbReference type="RefSeq" id="WP_181538696.1">
    <property type="nucleotide sequence ID" value="NZ_JACDUU010000010.1"/>
</dbReference>
<dbReference type="InterPro" id="IPR013131">
    <property type="entry name" value="Mannitol_DH_N"/>
</dbReference>
<evidence type="ECO:0000256" key="6">
    <source>
        <dbReference type="ARBA" id="ARBA00048615"/>
    </source>
</evidence>
<dbReference type="NCBIfam" id="NF002647">
    <property type="entry name" value="PRK02318.1-3"/>
    <property type="match status" value="1"/>
</dbReference>
<dbReference type="InterPro" id="IPR036291">
    <property type="entry name" value="NAD(P)-bd_dom_sf"/>
</dbReference>
<dbReference type="NCBIfam" id="NF002646">
    <property type="entry name" value="PRK02318.1-2"/>
    <property type="match status" value="1"/>
</dbReference>
<feature type="binding site" evidence="7">
    <location>
        <begin position="3"/>
        <end position="14"/>
    </location>
    <ligand>
        <name>NAD(+)</name>
        <dbReference type="ChEBI" id="CHEBI:57540"/>
    </ligand>
</feature>
<evidence type="ECO:0000313" key="10">
    <source>
        <dbReference type="EMBL" id="MBA2872958.1"/>
    </source>
</evidence>
<dbReference type="Proteomes" id="UP000580891">
    <property type="component" value="Unassembled WGS sequence"/>
</dbReference>
<dbReference type="NCBIfam" id="NF002650">
    <property type="entry name" value="PRK02318.2-2"/>
    <property type="match status" value="1"/>
</dbReference>
<dbReference type="AlphaFoldDB" id="A0A7V9Z2M8"/>
<dbReference type="GO" id="GO:0005829">
    <property type="term" value="C:cytosol"/>
    <property type="evidence" value="ECO:0007669"/>
    <property type="project" value="TreeGrafter"/>
</dbReference>
<sequence length="385" mass="43378">MLAVHFGAGNIGRGFIGSLLSQSGYEVVFVDVNEEVVRLLNERKEYRVFIADESGKEEIIRNVSAVNSQTESDKVIHYLTEADLVTTAVGPNILPIISSILAEGLRKRLSVNPKPLNIIACENMIGGTTFLKEKVFEKISEEEKSLFERNYGFLNCAVDRIVPNQKNSDPLNVTVEPFFEWVVEQKNVVGDIPNVKGMQLVDDLMPYIERKLFTVNTGHAMAAYLGYNKKLHTIKEAMDDQDIYSDVQQALNESGAVLVKKYGFNETDHKKYIEKIIHRFTNPSISDEIVRVARSPIRKLGANDRLMKPAKQYYELFKEVPTGLTKGIAALLLFDYQEDPEAIELQETIKKTGIEGALSQYAQLEKDHPLVDAIIKQVEALRGRK</sequence>
<feature type="domain" description="Mannitol dehydrogenase N-terminal" evidence="8">
    <location>
        <begin position="2"/>
        <end position="196"/>
    </location>
</feature>
<dbReference type="PANTHER" id="PTHR30524">
    <property type="entry name" value="MANNITOL-1-PHOSPHATE 5-DEHYDROGENASE"/>
    <property type="match status" value="1"/>
</dbReference>
<evidence type="ECO:0000256" key="3">
    <source>
        <dbReference type="ARBA" id="ARBA00016219"/>
    </source>
</evidence>
<organism evidence="10 11">
    <name type="scientific">[Anoxybacillus] calidus</name>
    <dbReference type="NCBI Taxonomy" id="575178"/>
    <lineage>
        <taxon>Bacteria</taxon>
        <taxon>Bacillati</taxon>
        <taxon>Bacillota</taxon>
        <taxon>Bacilli</taxon>
        <taxon>Bacillales</taxon>
        <taxon>Anoxybacillaceae</taxon>
        <taxon>Paranoxybacillus</taxon>
    </lineage>
</organism>
<dbReference type="Pfam" id="PF08125">
    <property type="entry name" value="Mannitol_dh_C"/>
    <property type="match status" value="1"/>
</dbReference>
<evidence type="ECO:0000256" key="1">
    <source>
        <dbReference type="ARBA" id="ARBA00006541"/>
    </source>
</evidence>
<evidence type="ECO:0000256" key="5">
    <source>
        <dbReference type="ARBA" id="ARBA00023027"/>
    </source>
</evidence>
<dbReference type="InterPro" id="IPR023028">
    <property type="entry name" value="Mannitol_1_phos_5_DH"/>
</dbReference>
<dbReference type="NCBIfam" id="NF002652">
    <property type="entry name" value="PRK02318.2-5"/>
    <property type="match status" value="1"/>
</dbReference>
<comment type="similarity">
    <text evidence="1 7">Belongs to the mannitol dehydrogenase family.</text>
</comment>
<reference evidence="10 11" key="1">
    <citation type="submission" date="2020-07" db="EMBL/GenBank/DDBJ databases">
        <title>Genomic Encyclopedia of Type Strains, Phase IV (KMG-IV): sequencing the most valuable type-strain genomes for metagenomic binning, comparative biology and taxonomic classification.</title>
        <authorList>
            <person name="Goeker M."/>
        </authorList>
    </citation>
    <scope>NUCLEOTIDE SEQUENCE [LARGE SCALE GENOMIC DNA]</scope>
    <source>
        <strain evidence="10 11">DSM 25220</strain>
    </source>
</reference>
<gene>
    <name evidence="7" type="primary">mtlD</name>
    <name evidence="10" type="ORF">HNQ85_003273</name>
</gene>
<keyword evidence="4 7" id="KW-0560">Oxidoreductase</keyword>
<dbReference type="Gene3D" id="1.10.1040.10">
    <property type="entry name" value="N-(1-d-carboxylethyl)-l-norvaline Dehydrogenase, domain 2"/>
    <property type="match status" value="1"/>
</dbReference>
<dbReference type="SUPFAM" id="SSF48179">
    <property type="entry name" value="6-phosphogluconate dehydrogenase C-terminal domain-like"/>
    <property type="match status" value="1"/>
</dbReference>
<dbReference type="InterPro" id="IPR008927">
    <property type="entry name" value="6-PGluconate_DH-like_C_sf"/>
</dbReference>
<accession>A0A7V9Z2M8</accession>
<dbReference type="PRINTS" id="PR00084">
    <property type="entry name" value="MTLDHDRGNASE"/>
</dbReference>
<comment type="caution">
    <text evidence="10">The sequence shown here is derived from an EMBL/GenBank/DDBJ whole genome shotgun (WGS) entry which is preliminary data.</text>
</comment>
<comment type="catalytic activity">
    <reaction evidence="6 7">
        <text>D-mannitol 1-phosphate + NAD(+) = beta-D-fructose 6-phosphate + NADH + H(+)</text>
        <dbReference type="Rhea" id="RHEA:19661"/>
        <dbReference type="ChEBI" id="CHEBI:15378"/>
        <dbReference type="ChEBI" id="CHEBI:57540"/>
        <dbReference type="ChEBI" id="CHEBI:57634"/>
        <dbReference type="ChEBI" id="CHEBI:57945"/>
        <dbReference type="ChEBI" id="CHEBI:61381"/>
        <dbReference type="EC" id="1.1.1.17"/>
    </reaction>
</comment>
<evidence type="ECO:0000259" key="9">
    <source>
        <dbReference type="Pfam" id="PF08125"/>
    </source>
</evidence>
<dbReference type="PANTHER" id="PTHR30524:SF0">
    <property type="entry name" value="ALTRONATE OXIDOREDUCTASE-RELATED"/>
    <property type="match status" value="1"/>
</dbReference>
<evidence type="ECO:0000313" key="11">
    <source>
        <dbReference type="Proteomes" id="UP000580891"/>
    </source>
</evidence>
<dbReference type="GO" id="GO:0008926">
    <property type="term" value="F:mannitol-1-phosphate 5-dehydrogenase activity"/>
    <property type="evidence" value="ECO:0007669"/>
    <property type="project" value="UniProtKB-UniRule"/>
</dbReference>
<dbReference type="HAMAP" id="MF_00196">
    <property type="entry name" value="Mannitol_dehydrog"/>
    <property type="match status" value="1"/>
</dbReference>
<dbReference type="GO" id="GO:0019592">
    <property type="term" value="P:mannitol catabolic process"/>
    <property type="evidence" value="ECO:0007669"/>
    <property type="project" value="TreeGrafter"/>
</dbReference>
<evidence type="ECO:0000256" key="2">
    <source>
        <dbReference type="ARBA" id="ARBA00012939"/>
    </source>
</evidence>
<evidence type="ECO:0000256" key="7">
    <source>
        <dbReference type="HAMAP-Rule" id="MF_00196"/>
    </source>
</evidence>
<proteinExistence type="inferred from homology"/>